<keyword evidence="9" id="KW-1185">Reference proteome</keyword>
<evidence type="ECO:0000256" key="4">
    <source>
        <dbReference type="SAM" id="MobiDB-lite"/>
    </source>
</evidence>
<dbReference type="PANTHER" id="PTHR45953:SF1">
    <property type="entry name" value="IDURONATE 2-SULFATASE"/>
    <property type="match status" value="1"/>
</dbReference>
<keyword evidence="2" id="KW-0479">Metal-binding</keyword>
<feature type="domain" description="Sulfatase N-terminal" evidence="5">
    <location>
        <begin position="15"/>
        <end position="316"/>
    </location>
</feature>
<dbReference type="GO" id="GO:0005737">
    <property type="term" value="C:cytoplasm"/>
    <property type="evidence" value="ECO:0007669"/>
    <property type="project" value="TreeGrafter"/>
</dbReference>
<dbReference type="InterPro" id="IPR024607">
    <property type="entry name" value="Sulfatase_CS"/>
</dbReference>
<sequence length="508" mass="56449">MAERGDCAQILTHATSCNSPICAPSRASFMAGRLCPDIDAYDNAAEFGASVPTIAHFMRSVGYDTTLCGKMHFIGPDQMHGFDERLTTDIYPANFAWAADWSKPVTSPSPSGASVRPVLEAGPCTRSMQMDFDEEVAFKAKQKIFDLARRPDDANPFFLVTSFTHPHPPFSAPQAFWDLYDPNEIDMPDVSRIPPEDLDPASQYLYFGHRRNRYNIDDDAVRRTRHAYYGMISYVDVLIGQVLQTLQETGLDENTIIIFASDHGEMLGERGMWYKMTMYEWSVRVPLIICGPEIDAGRREEIVSLADLAPSMAEMGGGIPSDIPVALAGTSLWRLTRDGHDPNWPNLAISDYSAGAAPGPIRMVRKDRWKYVDVCGYPPLLFDLEHDPDELNDLAGDEAHNDTVAGLRAIARDRHSPEDYKTRIEQSQRERIFLRGLSDASGTDPNWAYVAQDGDGDRFVRGGGLKHGAHATKFALQLPRQPEAPEQIDESASPDMIPEPDYSTAGQT</sequence>
<dbReference type="InterPro" id="IPR000917">
    <property type="entry name" value="Sulfatase_N"/>
</dbReference>
<dbReference type="AlphaFoldDB" id="A0A9Q2NZB8"/>
<dbReference type="InterPro" id="IPR017850">
    <property type="entry name" value="Alkaline_phosphatase_core_sf"/>
</dbReference>
<evidence type="ECO:0000256" key="2">
    <source>
        <dbReference type="ARBA" id="ARBA00022723"/>
    </source>
</evidence>
<feature type="region of interest" description="Disordered" evidence="4">
    <location>
        <begin position="477"/>
        <end position="508"/>
    </location>
</feature>
<evidence type="ECO:0000313" key="8">
    <source>
        <dbReference type="Proteomes" id="UP000755667"/>
    </source>
</evidence>
<reference evidence="6 9" key="1">
    <citation type="submission" date="2021-01" db="EMBL/GenBank/DDBJ databases">
        <title>Diatom-associated Roseobacters Show Island Model of Population Structure.</title>
        <authorList>
            <person name="Qu L."/>
            <person name="Feng X."/>
            <person name="Chen Y."/>
            <person name="Li L."/>
            <person name="Wang X."/>
            <person name="Hu Z."/>
            <person name="Wang H."/>
            <person name="Luo H."/>
        </authorList>
    </citation>
    <scope>NUCLEOTIDE SEQUENCE</scope>
    <source>
        <strain evidence="7 9">CC28-63</strain>
        <strain evidence="6">CC28-69</strain>
    </source>
</reference>
<proteinExistence type="inferred from homology"/>
<gene>
    <name evidence="6" type="primary">betC</name>
    <name evidence="6" type="ORF">JQX41_21945</name>
    <name evidence="7" type="ORF">JQX48_21965</name>
</gene>
<organism evidence="6 8">
    <name type="scientific">Marivita cryptomonadis</name>
    <dbReference type="NCBI Taxonomy" id="505252"/>
    <lineage>
        <taxon>Bacteria</taxon>
        <taxon>Pseudomonadati</taxon>
        <taxon>Pseudomonadota</taxon>
        <taxon>Alphaproteobacteria</taxon>
        <taxon>Rhodobacterales</taxon>
        <taxon>Roseobacteraceae</taxon>
        <taxon>Marivita</taxon>
    </lineage>
</organism>
<comment type="caution">
    <text evidence="6">The sequence shown here is derived from an EMBL/GenBank/DDBJ whole genome shotgun (WGS) entry which is preliminary data.</text>
</comment>
<dbReference type="EMBL" id="JAFBXF010000023">
    <property type="protein sequence ID" value="MBM2419648.1"/>
    <property type="molecule type" value="Genomic_DNA"/>
</dbReference>
<keyword evidence="3 6" id="KW-0378">Hydrolase</keyword>
<name>A0A9Q2NZB8_9RHOB</name>
<dbReference type="PANTHER" id="PTHR45953">
    <property type="entry name" value="IDURONATE 2-SULFATASE"/>
    <property type="match status" value="1"/>
</dbReference>
<dbReference type="NCBIfam" id="TIGR03417">
    <property type="entry name" value="chol_sulfatase"/>
    <property type="match status" value="1"/>
</dbReference>
<dbReference type="InterPro" id="IPR017785">
    <property type="entry name" value="Choline-sulfatase"/>
</dbReference>
<evidence type="ECO:0000313" key="6">
    <source>
        <dbReference type="EMBL" id="MBM2414977.1"/>
    </source>
</evidence>
<dbReference type="RefSeq" id="WP_138487699.1">
    <property type="nucleotide sequence ID" value="NZ_JAFBWU010000023.1"/>
</dbReference>
<dbReference type="Gene3D" id="3.40.720.10">
    <property type="entry name" value="Alkaline Phosphatase, subunit A"/>
    <property type="match status" value="1"/>
</dbReference>
<dbReference type="EC" id="3.1.6.6" evidence="6"/>
<evidence type="ECO:0000313" key="9">
    <source>
        <dbReference type="Proteomes" id="UP000809440"/>
    </source>
</evidence>
<dbReference type="Pfam" id="PF00884">
    <property type="entry name" value="Sulfatase"/>
    <property type="match status" value="1"/>
</dbReference>
<evidence type="ECO:0000256" key="1">
    <source>
        <dbReference type="ARBA" id="ARBA00008779"/>
    </source>
</evidence>
<dbReference type="Proteomes" id="UP000809440">
    <property type="component" value="Unassembled WGS sequence"/>
</dbReference>
<evidence type="ECO:0000313" key="7">
    <source>
        <dbReference type="EMBL" id="MBM2419648.1"/>
    </source>
</evidence>
<dbReference type="EMBL" id="JAFBXE010000023">
    <property type="protein sequence ID" value="MBM2414977.1"/>
    <property type="molecule type" value="Genomic_DNA"/>
</dbReference>
<dbReference type="PROSITE" id="PS00523">
    <property type="entry name" value="SULFATASE_1"/>
    <property type="match status" value="1"/>
</dbReference>
<dbReference type="GO" id="GO:0047753">
    <property type="term" value="F:choline-sulfatase activity"/>
    <property type="evidence" value="ECO:0007669"/>
    <property type="project" value="UniProtKB-EC"/>
</dbReference>
<dbReference type="SUPFAM" id="SSF53649">
    <property type="entry name" value="Alkaline phosphatase-like"/>
    <property type="match status" value="1"/>
</dbReference>
<evidence type="ECO:0000259" key="5">
    <source>
        <dbReference type="Pfam" id="PF00884"/>
    </source>
</evidence>
<dbReference type="GO" id="GO:0046872">
    <property type="term" value="F:metal ion binding"/>
    <property type="evidence" value="ECO:0007669"/>
    <property type="project" value="UniProtKB-KW"/>
</dbReference>
<protein>
    <submittedName>
        <fullName evidence="6">Choline-sulfatase</fullName>
        <ecNumber evidence="6">3.1.6.6</ecNumber>
    </submittedName>
</protein>
<accession>A0A9Q2NZB8</accession>
<comment type="similarity">
    <text evidence="1">Belongs to the sulfatase family.</text>
</comment>
<evidence type="ECO:0000256" key="3">
    <source>
        <dbReference type="ARBA" id="ARBA00022801"/>
    </source>
</evidence>
<dbReference type="Proteomes" id="UP000755667">
    <property type="component" value="Unassembled WGS sequence"/>
</dbReference>